<dbReference type="InterPro" id="IPR035979">
    <property type="entry name" value="RBD_domain_sf"/>
</dbReference>
<evidence type="ECO:0000259" key="4">
    <source>
        <dbReference type="PROSITE" id="PS50102"/>
    </source>
</evidence>
<evidence type="ECO:0000256" key="1">
    <source>
        <dbReference type="ARBA" id="ARBA00022884"/>
    </source>
</evidence>
<evidence type="ECO:0000313" key="6">
    <source>
        <dbReference type="Proteomes" id="UP000316621"/>
    </source>
</evidence>
<dbReference type="Gramene" id="RZC62152">
    <property type="protein sequence ID" value="RZC62152"/>
    <property type="gene ID" value="C5167_023892"/>
</dbReference>
<evidence type="ECO:0000256" key="3">
    <source>
        <dbReference type="SAM" id="MobiDB-lite"/>
    </source>
</evidence>
<sequence>MAFASKLGSLVRQANGQGSLASMYNAVRCMSGGPGGSKLFIGGLSYDTDDNQLKAAFDNFGVVTDARVITDRDSGRSRGFGFVSYSCEENASQALTMDGQDLGGRIIRVSYANERPPRNFGGGGYGNNGGGGYGGGGRNDGF</sequence>
<gene>
    <name evidence="5" type="ORF">C5167_023892</name>
</gene>
<dbReference type="Proteomes" id="UP000316621">
    <property type="component" value="Chromosome 5"/>
</dbReference>
<reference evidence="5 6" key="1">
    <citation type="journal article" date="2018" name="Science">
        <title>The opium poppy genome and morphinan production.</title>
        <authorList>
            <person name="Guo L."/>
            <person name="Winzer T."/>
            <person name="Yang X."/>
            <person name="Li Y."/>
            <person name="Ning Z."/>
            <person name="He Z."/>
            <person name="Teodor R."/>
            <person name="Lu Y."/>
            <person name="Bowser T.A."/>
            <person name="Graham I.A."/>
            <person name="Ye K."/>
        </authorList>
    </citation>
    <scope>NUCLEOTIDE SEQUENCE [LARGE SCALE GENOMIC DNA]</scope>
    <source>
        <strain evidence="6">cv. HN1</strain>
        <tissue evidence="5">Leaves</tissue>
    </source>
</reference>
<protein>
    <recommendedName>
        <fullName evidence="4">RRM domain-containing protein</fullName>
    </recommendedName>
</protein>
<dbReference type="OMA" id="NDNHQGS"/>
<dbReference type="PROSITE" id="PS50102">
    <property type="entry name" value="RRM"/>
    <property type="match status" value="1"/>
</dbReference>
<dbReference type="InterPro" id="IPR012677">
    <property type="entry name" value="Nucleotide-bd_a/b_plait_sf"/>
</dbReference>
<dbReference type="GO" id="GO:0003723">
    <property type="term" value="F:RNA binding"/>
    <property type="evidence" value="ECO:0007669"/>
    <property type="project" value="UniProtKB-UniRule"/>
</dbReference>
<evidence type="ECO:0000256" key="2">
    <source>
        <dbReference type="PROSITE-ProRule" id="PRU00176"/>
    </source>
</evidence>
<dbReference type="OrthoDB" id="439808at2759"/>
<feature type="compositionally biased region" description="Gly residues" evidence="3">
    <location>
        <begin position="120"/>
        <end position="142"/>
    </location>
</feature>
<proteinExistence type="predicted"/>
<dbReference type="SUPFAM" id="SSF54928">
    <property type="entry name" value="RNA-binding domain, RBD"/>
    <property type="match status" value="1"/>
</dbReference>
<dbReference type="SMART" id="SM00360">
    <property type="entry name" value="RRM"/>
    <property type="match status" value="1"/>
</dbReference>
<name>A0A4Y7JQ46_PAPSO</name>
<dbReference type="PANTHER" id="PTHR48027">
    <property type="entry name" value="HETEROGENEOUS NUCLEAR RIBONUCLEOPROTEIN 87F-RELATED"/>
    <property type="match status" value="1"/>
</dbReference>
<dbReference type="EMBL" id="CM010719">
    <property type="protein sequence ID" value="RZC62152.1"/>
    <property type="molecule type" value="Genomic_DNA"/>
</dbReference>
<evidence type="ECO:0000313" key="5">
    <source>
        <dbReference type="EMBL" id="RZC62152.1"/>
    </source>
</evidence>
<dbReference type="Gene3D" id="3.30.70.330">
    <property type="match status" value="1"/>
</dbReference>
<dbReference type="STRING" id="3469.A0A4Y7JQ46"/>
<accession>A0A4Y7JQ46</accession>
<keyword evidence="1 2" id="KW-0694">RNA-binding</keyword>
<feature type="domain" description="RRM" evidence="4">
    <location>
        <begin position="37"/>
        <end position="114"/>
    </location>
</feature>
<dbReference type="InterPro" id="IPR000504">
    <property type="entry name" value="RRM_dom"/>
</dbReference>
<organism evidence="5 6">
    <name type="scientific">Papaver somniferum</name>
    <name type="common">Opium poppy</name>
    <dbReference type="NCBI Taxonomy" id="3469"/>
    <lineage>
        <taxon>Eukaryota</taxon>
        <taxon>Viridiplantae</taxon>
        <taxon>Streptophyta</taxon>
        <taxon>Embryophyta</taxon>
        <taxon>Tracheophyta</taxon>
        <taxon>Spermatophyta</taxon>
        <taxon>Magnoliopsida</taxon>
        <taxon>Ranunculales</taxon>
        <taxon>Papaveraceae</taxon>
        <taxon>Papaveroideae</taxon>
        <taxon>Papaver</taxon>
    </lineage>
</organism>
<dbReference type="InterPro" id="IPR052462">
    <property type="entry name" value="SLIRP/GR-RBP-like"/>
</dbReference>
<dbReference type="AlphaFoldDB" id="A0A4Y7JQ46"/>
<dbReference type="Pfam" id="PF00076">
    <property type="entry name" value="RRM_1"/>
    <property type="match status" value="1"/>
</dbReference>
<keyword evidence="6" id="KW-1185">Reference proteome</keyword>
<feature type="region of interest" description="Disordered" evidence="3">
    <location>
        <begin position="118"/>
        <end position="142"/>
    </location>
</feature>